<dbReference type="PANTHER" id="PTHR31286:SF167">
    <property type="entry name" value="OS09G0268800 PROTEIN"/>
    <property type="match status" value="1"/>
</dbReference>
<protein>
    <recommendedName>
        <fullName evidence="3">DUF4283 domain-containing protein</fullName>
    </recommendedName>
</protein>
<dbReference type="InterPro" id="IPR040256">
    <property type="entry name" value="At4g02000-like"/>
</dbReference>
<dbReference type="EnsemblPlants" id="evm.model.03.1176">
    <property type="protein sequence ID" value="cds.evm.model.03.1176"/>
    <property type="gene ID" value="evm.TU.03.1176"/>
</dbReference>
<proteinExistence type="predicted"/>
<accession>A0A803P499</accession>
<dbReference type="Proteomes" id="UP000596661">
    <property type="component" value="Chromosome 3"/>
</dbReference>
<reference evidence="1" key="2">
    <citation type="submission" date="2021-03" db="UniProtKB">
        <authorList>
            <consortium name="EnsemblPlants"/>
        </authorList>
    </citation>
    <scope>IDENTIFICATION</scope>
</reference>
<name>A0A803P499_CANSA</name>
<dbReference type="AlphaFoldDB" id="A0A803P499"/>
<evidence type="ECO:0008006" key="3">
    <source>
        <dbReference type="Google" id="ProtNLM"/>
    </source>
</evidence>
<dbReference type="Gramene" id="evm.model.03.1176">
    <property type="protein sequence ID" value="cds.evm.model.03.1176"/>
    <property type="gene ID" value="evm.TU.03.1176"/>
</dbReference>
<sequence length="123" mass="14281">MDPFINRMKSTISLTNDERSLVALIDDGDKIRVLDKEPWHFQGHHIVLFSPSALNTVTSHQMIFTPFWVQAYRLPFLSESQSLAKALGNLIGEFLEVFQDFCFEGWGPFLRFRVYMDITKPLL</sequence>
<keyword evidence="2" id="KW-1185">Reference proteome</keyword>
<organism evidence="1 2">
    <name type="scientific">Cannabis sativa</name>
    <name type="common">Hemp</name>
    <name type="synonym">Marijuana</name>
    <dbReference type="NCBI Taxonomy" id="3483"/>
    <lineage>
        <taxon>Eukaryota</taxon>
        <taxon>Viridiplantae</taxon>
        <taxon>Streptophyta</taxon>
        <taxon>Embryophyta</taxon>
        <taxon>Tracheophyta</taxon>
        <taxon>Spermatophyta</taxon>
        <taxon>Magnoliopsida</taxon>
        <taxon>eudicotyledons</taxon>
        <taxon>Gunneridae</taxon>
        <taxon>Pentapetalae</taxon>
        <taxon>rosids</taxon>
        <taxon>fabids</taxon>
        <taxon>Rosales</taxon>
        <taxon>Cannabaceae</taxon>
        <taxon>Cannabis</taxon>
    </lineage>
</organism>
<evidence type="ECO:0000313" key="1">
    <source>
        <dbReference type="EnsemblPlants" id="cds.evm.model.03.1176"/>
    </source>
</evidence>
<evidence type="ECO:0000313" key="2">
    <source>
        <dbReference type="Proteomes" id="UP000596661"/>
    </source>
</evidence>
<reference evidence="1" key="1">
    <citation type="submission" date="2018-11" db="EMBL/GenBank/DDBJ databases">
        <authorList>
            <person name="Grassa J C."/>
        </authorList>
    </citation>
    <scope>NUCLEOTIDE SEQUENCE [LARGE SCALE GENOMIC DNA]</scope>
</reference>
<dbReference type="EMBL" id="UZAU01000288">
    <property type="status" value="NOT_ANNOTATED_CDS"/>
    <property type="molecule type" value="Genomic_DNA"/>
</dbReference>
<dbReference type="PANTHER" id="PTHR31286">
    <property type="entry name" value="GLYCINE-RICH CELL WALL STRUCTURAL PROTEIN 1.8-LIKE"/>
    <property type="match status" value="1"/>
</dbReference>